<comment type="caution">
    <text evidence="8">The sequence shown here is derived from an EMBL/GenBank/DDBJ whole genome shotgun (WGS) entry which is preliminary data.</text>
</comment>
<evidence type="ECO:0000256" key="2">
    <source>
        <dbReference type="ARBA" id="ARBA00009695"/>
    </source>
</evidence>
<dbReference type="PANTHER" id="PTHR33602:SF1">
    <property type="entry name" value="REGULATORY PROTEIN RECX FAMILY PROTEIN"/>
    <property type="match status" value="1"/>
</dbReference>
<dbReference type="Pfam" id="PF21982">
    <property type="entry name" value="RecX_HTH1"/>
    <property type="match status" value="1"/>
</dbReference>
<dbReference type="GO" id="GO:0006282">
    <property type="term" value="P:regulation of DNA repair"/>
    <property type="evidence" value="ECO:0007669"/>
    <property type="project" value="InterPro"/>
</dbReference>
<evidence type="ECO:0000256" key="4">
    <source>
        <dbReference type="ARBA" id="ARBA00022490"/>
    </source>
</evidence>
<keyword evidence="4" id="KW-0963">Cytoplasm</keyword>
<dbReference type="Pfam" id="PF02631">
    <property type="entry name" value="RecX_HTH2"/>
    <property type="match status" value="1"/>
</dbReference>
<organism evidence="8 9">
    <name type="scientific">Bifidobacterium imperatoris</name>
    <dbReference type="NCBI Taxonomy" id="2020965"/>
    <lineage>
        <taxon>Bacteria</taxon>
        <taxon>Bacillati</taxon>
        <taxon>Actinomycetota</taxon>
        <taxon>Actinomycetes</taxon>
        <taxon>Bifidobacteriales</taxon>
        <taxon>Bifidobacteriaceae</taxon>
        <taxon>Bifidobacterium</taxon>
    </lineage>
</organism>
<proteinExistence type="inferred from homology"/>
<evidence type="ECO:0000256" key="5">
    <source>
        <dbReference type="SAM" id="MobiDB-lite"/>
    </source>
</evidence>
<dbReference type="PANTHER" id="PTHR33602">
    <property type="entry name" value="REGULATORY PROTEIN RECX FAMILY PROTEIN"/>
    <property type="match status" value="1"/>
</dbReference>
<comment type="similarity">
    <text evidence="2">Belongs to the RecX family.</text>
</comment>
<dbReference type="AlphaFoldDB" id="A0A2N5IVB8"/>
<evidence type="ECO:0000313" key="9">
    <source>
        <dbReference type="Proteomes" id="UP000234855"/>
    </source>
</evidence>
<evidence type="ECO:0000259" key="6">
    <source>
        <dbReference type="Pfam" id="PF02631"/>
    </source>
</evidence>
<feature type="region of interest" description="Disordered" evidence="5">
    <location>
        <begin position="18"/>
        <end position="46"/>
    </location>
</feature>
<name>A0A2N5IVB8_9BIFI</name>
<protein>
    <recommendedName>
        <fullName evidence="3">Regulatory protein RecX</fullName>
    </recommendedName>
</protein>
<evidence type="ECO:0000256" key="3">
    <source>
        <dbReference type="ARBA" id="ARBA00018111"/>
    </source>
</evidence>
<feature type="domain" description="RecX second three-helical" evidence="6">
    <location>
        <begin position="130"/>
        <end position="168"/>
    </location>
</feature>
<evidence type="ECO:0000259" key="7">
    <source>
        <dbReference type="Pfam" id="PF21982"/>
    </source>
</evidence>
<reference evidence="8 9" key="1">
    <citation type="submission" date="2017-07" db="EMBL/GenBank/DDBJ databases">
        <title>Bifidobacterium novel species.</title>
        <authorList>
            <person name="Lugli G.A."/>
            <person name="Milani C."/>
            <person name="Duranti S."/>
            <person name="Mangifesta M."/>
        </authorList>
    </citation>
    <scope>NUCLEOTIDE SEQUENCE [LARGE SCALE GENOMIC DNA]</scope>
    <source>
        <strain evidence="8 9">45</strain>
    </source>
</reference>
<dbReference type="Gene3D" id="1.10.10.10">
    <property type="entry name" value="Winged helix-like DNA-binding domain superfamily/Winged helix DNA-binding domain"/>
    <property type="match status" value="1"/>
</dbReference>
<evidence type="ECO:0000313" key="8">
    <source>
        <dbReference type="EMBL" id="PLS25913.1"/>
    </source>
</evidence>
<dbReference type="InterPro" id="IPR053926">
    <property type="entry name" value="RecX_HTH_1st"/>
</dbReference>
<dbReference type="GO" id="GO:0005737">
    <property type="term" value="C:cytoplasm"/>
    <property type="evidence" value="ECO:0007669"/>
    <property type="project" value="UniProtKB-SubCell"/>
</dbReference>
<dbReference type="EMBL" id="NMWV01000001">
    <property type="protein sequence ID" value="PLS25913.1"/>
    <property type="molecule type" value="Genomic_DNA"/>
</dbReference>
<dbReference type="InterPro" id="IPR053924">
    <property type="entry name" value="RecX_HTH_2nd"/>
</dbReference>
<dbReference type="InterPro" id="IPR036388">
    <property type="entry name" value="WH-like_DNA-bd_sf"/>
</dbReference>
<dbReference type="InterPro" id="IPR003783">
    <property type="entry name" value="Regulatory_RecX"/>
</dbReference>
<comment type="subcellular location">
    <subcellularLocation>
        <location evidence="1">Cytoplasm</location>
    </subcellularLocation>
</comment>
<evidence type="ECO:0000256" key="1">
    <source>
        <dbReference type="ARBA" id="ARBA00004496"/>
    </source>
</evidence>
<accession>A0A2N5IVB8</accession>
<feature type="domain" description="RecX first three-helical" evidence="7">
    <location>
        <begin position="84"/>
        <end position="123"/>
    </location>
</feature>
<sequence>MISAEAFLQCNPVVLQDVGEREPENDSSLNAVEGMPPRDRSVSNNSGYESEVLSDATHMRKASSWRSRSVQAAVVEDSGDVDACHEAALRLLDAAPRSSGALRDRLLGKGYAEDVVEGVIDRLIAVHLINDLDYAESVVRVCANRMMGRRGTMMELARKGVDRKLAERVCGEAEQNGIFEEAAWELGRRVARKTEGLERQVRQRRFWSAGGRKGHNPATLREVAAELLG</sequence>
<dbReference type="RefSeq" id="WP_423220490.1">
    <property type="nucleotide sequence ID" value="NZ_CP071591.1"/>
</dbReference>
<dbReference type="Proteomes" id="UP000234855">
    <property type="component" value="Unassembled WGS sequence"/>
</dbReference>
<gene>
    <name evidence="8" type="ORF">Tam1G_0064</name>
</gene>